<feature type="region of interest" description="Disordered" evidence="3">
    <location>
        <begin position="43"/>
        <end position="65"/>
    </location>
</feature>
<feature type="domain" description="DH" evidence="4">
    <location>
        <begin position="102"/>
        <end position="291"/>
    </location>
</feature>
<organism evidence="5 6">
    <name type="scientific">Funneliformis mosseae</name>
    <name type="common">Endomycorrhizal fungus</name>
    <name type="synonym">Glomus mosseae</name>
    <dbReference type="NCBI Taxonomy" id="27381"/>
    <lineage>
        <taxon>Eukaryota</taxon>
        <taxon>Fungi</taxon>
        <taxon>Fungi incertae sedis</taxon>
        <taxon>Mucoromycota</taxon>
        <taxon>Glomeromycotina</taxon>
        <taxon>Glomeromycetes</taxon>
        <taxon>Glomerales</taxon>
        <taxon>Glomeraceae</taxon>
        <taxon>Funneliformis</taxon>
    </lineage>
</organism>
<evidence type="ECO:0000313" key="6">
    <source>
        <dbReference type="Proteomes" id="UP000789375"/>
    </source>
</evidence>
<evidence type="ECO:0000313" key="5">
    <source>
        <dbReference type="EMBL" id="CAG8531042.1"/>
    </source>
</evidence>
<dbReference type="InterPro" id="IPR051480">
    <property type="entry name" value="Endocytic_GEF_Adapter"/>
</dbReference>
<dbReference type="PANTHER" id="PTHR46006">
    <property type="entry name" value="RHO GUANINE NUCLEOTIDE EXCHANGE FACTOR AT 64C, ISOFORM A"/>
    <property type="match status" value="1"/>
</dbReference>
<dbReference type="Proteomes" id="UP000789375">
    <property type="component" value="Unassembled WGS sequence"/>
</dbReference>
<comment type="subcellular location">
    <subcellularLocation>
        <location evidence="1">Cytoplasm</location>
    </subcellularLocation>
</comment>
<dbReference type="InterPro" id="IPR000219">
    <property type="entry name" value="DH_dom"/>
</dbReference>
<dbReference type="PROSITE" id="PS50010">
    <property type="entry name" value="DH_2"/>
    <property type="match status" value="1"/>
</dbReference>
<sequence length="420" mass="49017">MSLLKNSFCRSQRKNQILTHQERQHTTQEAKTKKSFHIPFFNNTSKTAPAKDSTLQASSQKKSSINMRRQNIVHRTDCRRNTIWSDTVEGELVANLSPRELNRQEVLFEIIKTESEYVRDLRLVEELFISPIKEAEKKHRKQIVPENLNKVFNSISYFLFIHEVINSCLSERQESQFPLVRSISDILLAYVWVFRSYAPYLIHYEDALRELDECIRKKDKLGKLVRKQQKQTQCRNMPLTTYLLKPFQRLLKYPLLITNLLKCTDKEGFDYNKTVSLKSKLDDVLSDVEEQKRSHDNMERLRELESRIYGLGSFRLAVNNRQLLREVPACQNLSELKKQPSFRKSLTVTSAPMSSSKRHSVRNLYALECNDIVLLAERTGITKEGQPLYKLVSRPPAAVALSDDEPVMVEKPEDSDIYFE</sequence>
<dbReference type="GO" id="GO:0005737">
    <property type="term" value="C:cytoplasm"/>
    <property type="evidence" value="ECO:0007669"/>
    <property type="project" value="UniProtKB-SubCell"/>
</dbReference>
<dbReference type="PROSITE" id="PS00741">
    <property type="entry name" value="DH_1"/>
    <property type="match status" value="1"/>
</dbReference>
<name>A0A9N9FEV9_FUNMO</name>
<dbReference type="GO" id="GO:0005085">
    <property type="term" value="F:guanyl-nucleotide exchange factor activity"/>
    <property type="evidence" value="ECO:0007669"/>
    <property type="project" value="InterPro"/>
</dbReference>
<evidence type="ECO:0000259" key="4">
    <source>
        <dbReference type="PROSITE" id="PS50010"/>
    </source>
</evidence>
<dbReference type="SUPFAM" id="SSF48065">
    <property type="entry name" value="DBL homology domain (DH-domain)"/>
    <property type="match status" value="1"/>
</dbReference>
<comment type="caution">
    <text evidence="5">The sequence shown here is derived from an EMBL/GenBank/DDBJ whole genome shotgun (WGS) entry which is preliminary data.</text>
</comment>
<protein>
    <submittedName>
        <fullName evidence="5">6332_t:CDS:1</fullName>
    </submittedName>
</protein>
<keyword evidence="6" id="KW-1185">Reference proteome</keyword>
<dbReference type="InterPro" id="IPR035899">
    <property type="entry name" value="DBL_dom_sf"/>
</dbReference>
<dbReference type="EMBL" id="CAJVPP010001051">
    <property type="protein sequence ID" value="CAG8531042.1"/>
    <property type="molecule type" value="Genomic_DNA"/>
</dbReference>
<dbReference type="GO" id="GO:0035556">
    <property type="term" value="P:intracellular signal transduction"/>
    <property type="evidence" value="ECO:0007669"/>
    <property type="project" value="InterPro"/>
</dbReference>
<evidence type="ECO:0000256" key="2">
    <source>
        <dbReference type="ARBA" id="ARBA00022490"/>
    </source>
</evidence>
<dbReference type="GO" id="GO:0035025">
    <property type="term" value="P:positive regulation of Rho protein signal transduction"/>
    <property type="evidence" value="ECO:0007669"/>
    <property type="project" value="TreeGrafter"/>
</dbReference>
<dbReference type="Pfam" id="PF00621">
    <property type="entry name" value="RhoGEF"/>
    <property type="match status" value="1"/>
</dbReference>
<dbReference type="PANTHER" id="PTHR46006:SF7">
    <property type="entry name" value="DH DOMAIN-CONTAINING PROTEIN"/>
    <property type="match status" value="1"/>
</dbReference>
<proteinExistence type="predicted"/>
<accession>A0A9N9FEV9</accession>
<keyword evidence="2" id="KW-0963">Cytoplasm</keyword>
<dbReference type="SMART" id="SM00325">
    <property type="entry name" value="RhoGEF"/>
    <property type="match status" value="1"/>
</dbReference>
<reference evidence="5" key="1">
    <citation type="submission" date="2021-06" db="EMBL/GenBank/DDBJ databases">
        <authorList>
            <person name="Kallberg Y."/>
            <person name="Tangrot J."/>
            <person name="Rosling A."/>
        </authorList>
    </citation>
    <scope>NUCLEOTIDE SEQUENCE</scope>
    <source>
        <strain evidence="5">87-6 pot B 2015</strain>
    </source>
</reference>
<dbReference type="AlphaFoldDB" id="A0A9N9FEV9"/>
<evidence type="ECO:0000256" key="3">
    <source>
        <dbReference type="SAM" id="MobiDB-lite"/>
    </source>
</evidence>
<gene>
    <name evidence="5" type="ORF">FMOSSE_LOCUS5511</name>
</gene>
<dbReference type="Gene3D" id="1.20.900.10">
    <property type="entry name" value="Dbl homology (DH) domain"/>
    <property type="match status" value="1"/>
</dbReference>
<dbReference type="InterPro" id="IPR001331">
    <property type="entry name" value="GDS_CDC24_CS"/>
</dbReference>
<dbReference type="CDD" id="cd00160">
    <property type="entry name" value="RhoGEF"/>
    <property type="match status" value="1"/>
</dbReference>
<evidence type="ECO:0000256" key="1">
    <source>
        <dbReference type="ARBA" id="ARBA00004496"/>
    </source>
</evidence>